<dbReference type="PANTHER" id="PTHR21198">
    <property type="entry name" value="GLUTAMATE RACEMASE"/>
    <property type="match status" value="1"/>
</dbReference>
<dbReference type="PANTHER" id="PTHR21198:SF2">
    <property type="entry name" value="GLUTAMATE RACEMASE"/>
    <property type="match status" value="1"/>
</dbReference>
<sequence>MTTNISSESPIGVFDSGLGGLTVLKSLENILPNESFIYLGDTAHVPYGNKSVDTVIRYSQNIMDFFLMNNVKAVVIACNTASAVAYSKLHKDYDIPLFDVVLPSVMHANHISETRNIGVIGTHSTIFSKAYTQSFKDIKSDCSIFEISCPLFVPLIEEGWSNTPASREIARTYLKPFQCIEMDALILG</sequence>
<dbReference type="EC" id="5.1.1.3" evidence="2"/>
<evidence type="ECO:0000256" key="5">
    <source>
        <dbReference type="ARBA" id="ARBA00023235"/>
    </source>
</evidence>
<dbReference type="InterPro" id="IPR018187">
    <property type="entry name" value="Asp/Glu_racemase_AS_1"/>
</dbReference>
<organism evidence="7">
    <name type="scientific">marine metagenome</name>
    <dbReference type="NCBI Taxonomy" id="408172"/>
    <lineage>
        <taxon>unclassified sequences</taxon>
        <taxon>metagenomes</taxon>
        <taxon>ecological metagenomes</taxon>
    </lineage>
</organism>
<dbReference type="FunFam" id="3.40.50.1860:FF:000002">
    <property type="entry name" value="Glutamate racemase"/>
    <property type="match status" value="1"/>
</dbReference>
<dbReference type="InterPro" id="IPR015942">
    <property type="entry name" value="Asp/Glu/hydantoin_racemase"/>
</dbReference>
<dbReference type="GO" id="GO:0071555">
    <property type="term" value="P:cell wall organization"/>
    <property type="evidence" value="ECO:0007669"/>
    <property type="project" value="UniProtKB-KW"/>
</dbReference>
<evidence type="ECO:0000256" key="4">
    <source>
        <dbReference type="ARBA" id="ARBA00022984"/>
    </source>
</evidence>
<keyword evidence="6" id="KW-0961">Cell wall biogenesis/degradation</keyword>
<evidence type="ECO:0000256" key="1">
    <source>
        <dbReference type="ARBA" id="ARBA00001602"/>
    </source>
</evidence>
<protein>
    <recommendedName>
        <fullName evidence="2">glutamate racemase</fullName>
        <ecNumber evidence="2">5.1.1.3</ecNumber>
    </recommendedName>
</protein>
<evidence type="ECO:0000256" key="3">
    <source>
        <dbReference type="ARBA" id="ARBA00022960"/>
    </source>
</evidence>
<dbReference type="InterPro" id="IPR001920">
    <property type="entry name" value="Asp/Glu_race"/>
</dbReference>
<dbReference type="SUPFAM" id="SSF53681">
    <property type="entry name" value="Aspartate/glutamate racemase"/>
    <property type="match status" value="2"/>
</dbReference>
<dbReference type="AlphaFoldDB" id="A0A383DED2"/>
<keyword evidence="5" id="KW-0413">Isomerase</keyword>
<keyword evidence="3" id="KW-0133">Cell shape</keyword>
<evidence type="ECO:0000313" key="7">
    <source>
        <dbReference type="EMBL" id="SVE42659.1"/>
    </source>
</evidence>
<keyword evidence="4" id="KW-0573">Peptidoglycan synthesis</keyword>
<dbReference type="GO" id="GO:0009252">
    <property type="term" value="P:peptidoglycan biosynthetic process"/>
    <property type="evidence" value="ECO:0007669"/>
    <property type="project" value="UniProtKB-KW"/>
</dbReference>
<dbReference type="Gene3D" id="3.40.50.1860">
    <property type="match status" value="1"/>
</dbReference>
<reference evidence="7" key="1">
    <citation type="submission" date="2018-05" db="EMBL/GenBank/DDBJ databases">
        <authorList>
            <person name="Lanie J.A."/>
            <person name="Ng W.-L."/>
            <person name="Kazmierczak K.M."/>
            <person name="Andrzejewski T.M."/>
            <person name="Davidsen T.M."/>
            <person name="Wayne K.J."/>
            <person name="Tettelin H."/>
            <person name="Glass J.I."/>
            <person name="Rusch D."/>
            <person name="Podicherti R."/>
            <person name="Tsui H.-C.T."/>
            <person name="Winkler M.E."/>
        </authorList>
    </citation>
    <scope>NUCLEOTIDE SEQUENCE</scope>
</reference>
<dbReference type="NCBIfam" id="TIGR00067">
    <property type="entry name" value="glut_race"/>
    <property type="match status" value="1"/>
</dbReference>
<accession>A0A383DED2</accession>
<dbReference type="InterPro" id="IPR004391">
    <property type="entry name" value="Glu_race"/>
</dbReference>
<dbReference type="EMBL" id="UINC01216497">
    <property type="protein sequence ID" value="SVE42659.1"/>
    <property type="molecule type" value="Genomic_DNA"/>
</dbReference>
<gene>
    <name evidence="7" type="ORF">METZ01_LOCUS495513</name>
</gene>
<comment type="catalytic activity">
    <reaction evidence="1">
        <text>L-glutamate = D-glutamate</text>
        <dbReference type="Rhea" id="RHEA:12813"/>
        <dbReference type="ChEBI" id="CHEBI:29985"/>
        <dbReference type="ChEBI" id="CHEBI:29986"/>
        <dbReference type="EC" id="5.1.1.3"/>
    </reaction>
</comment>
<dbReference type="GO" id="GO:0008360">
    <property type="term" value="P:regulation of cell shape"/>
    <property type="evidence" value="ECO:0007669"/>
    <property type="project" value="UniProtKB-KW"/>
</dbReference>
<name>A0A383DED2_9ZZZZ</name>
<evidence type="ECO:0000256" key="2">
    <source>
        <dbReference type="ARBA" id="ARBA00013090"/>
    </source>
</evidence>
<feature type="non-terminal residue" evidence="7">
    <location>
        <position position="188"/>
    </location>
</feature>
<dbReference type="GO" id="GO:0008881">
    <property type="term" value="F:glutamate racemase activity"/>
    <property type="evidence" value="ECO:0007669"/>
    <property type="project" value="UniProtKB-EC"/>
</dbReference>
<dbReference type="PROSITE" id="PS00923">
    <property type="entry name" value="ASP_GLU_RACEMASE_1"/>
    <property type="match status" value="1"/>
</dbReference>
<dbReference type="Pfam" id="PF01177">
    <property type="entry name" value="Asp_Glu_race"/>
    <property type="match status" value="1"/>
</dbReference>
<proteinExistence type="predicted"/>
<evidence type="ECO:0000256" key="6">
    <source>
        <dbReference type="ARBA" id="ARBA00023316"/>
    </source>
</evidence>